<dbReference type="InterPro" id="IPR000223">
    <property type="entry name" value="Pept_S26A_signal_pept_1"/>
</dbReference>
<accession>A0A2G6KJH6</accession>
<evidence type="ECO:0000259" key="7">
    <source>
        <dbReference type="Pfam" id="PF10502"/>
    </source>
</evidence>
<dbReference type="Pfam" id="PF10502">
    <property type="entry name" value="Peptidase_S26"/>
    <property type="match status" value="1"/>
</dbReference>
<keyword evidence="6" id="KW-1133">Transmembrane helix</keyword>
<feature type="active site" evidence="5">
    <location>
        <position position="105"/>
    </location>
</feature>
<dbReference type="NCBIfam" id="TIGR02227">
    <property type="entry name" value="sigpep_I_bact"/>
    <property type="match status" value="1"/>
</dbReference>
<dbReference type="PANTHER" id="PTHR43390:SF1">
    <property type="entry name" value="CHLOROPLAST PROCESSING PEPTIDASE"/>
    <property type="match status" value="1"/>
</dbReference>
<dbReference type="Gene3D" id="2.10.109.10">
    <property type="entry name" value="Umud Fragment, subunit A"/>
    <property type="match status" value="2"/>
</dbReference>
<evidence type="ECO:0000313" key="9">
    <source>
        <dbReference type="Proteomes" id="UP000230821"/>
    </source>
</evidence>
<evidence type="ECO:0000256" key="1">
    <source>
        <dbReference type="ARBA" id="ARBA00000677"/>
    </source>
</evidence>
<dbReference type="PANTHER" id="PTHR43390">
    <property type="entry name" value="SIGNAL PEPTIDASE I"/>
    <property type="match status" value="1"/>
</dbReference>
<dbReference type="InterPro" id="IPR019758">
    <property type="entry name" value="Pept_S26A_signal_pept_1_CS"/>
</dbReference>
<name>A0A2G6KJH6_9BACT</name>
<evidence type="ECO:0000256" key="2">
    <source>
        <dbReference type="ARBA" id="ARBA00009370"/>
    </source>
</evidence>
<dbReference type="EC" id="3.4.21.89" evidence="3 6"/>
<keyword evidence="6" id="KW-0472">Membrane</keyword>
<comment type="catalytic activity">
    <reaction evidence="1 6">
        <text>Cleavage of hydrophobic, N-terminal signal or leader sequences from secreted and periplasmic proteins.</text>
        <dbReference type="EC" id="3.4.21.89"/>
    </reaction>
</comment>
<gene>
    <name evidence="8" type="primary">lepB</name>
    <name evidence="8" type="ORF">CSA56_04015</name>
</gene>
<evidence type="ECO:0000256" key="6">
    <source>
        <dbReference type="RuleBase" id="RU362042"/>
    </source>
</evidence>
<dbReference type="AlphaFoldDB" id="A0A2G6KJH6"/>
<evidence type="ECO:0000256" key="3">
    <source>
        <dbReference type="ARBA" id="ARBA00013208"/>
    </source>
</evidence>
<dbReference type="CDD" id="cd06530">
    <property type="entry name" value="S26_SPase_I"/>
    <property type="match status" value="1"/>
</dbReference>
<dbReference type="InterPro" id="IPR036286">
    <property type="entry name" value="LexA/Signal_pep-like_sf"/>
</dbReference>
<keyword evidence="6" id="KW-0645">Protease</keyword>
<comment type="similarity">
    <text evidence="2 6">Belongs to the peptidase S26 family.</text>
</comment>
<dbReference type="GO" id="GO:0016020">
    <property type="term" value="C:membrane"/>
    <property type="evidence" value="ECO:0007669"/>
    <property type="project" value="UniProtKB-SubCell"/>
</dbReference>
<proteinExistence type="inferred from homology"/>
<protein>
    <recommendedName>
        <fullName evidence="3 6">Signal peptidase I</fullName>
        <ecNumber evidence="3 6">3.4.21.89</ecNumber>
    </recommendedName>
</protein>
<keyword evidence="6" id="KW-0812">Transmembrane</keyword>
<comment type="caution">
    <text evidence="8">The sequence shown here is derived from an EMBL/GenBank/DDBJ whole genome shotgun (WGS) entry which is preliminary data.</text>
</comment>
<evidence type="ECO:0000256" key="5">
    <source>
        <dbReference type="PIRSR" id="PIRSR600223-1"/>
    </source>
</evidence>
<feature type="active site" evidence="5">
    <location>
        <position position="59"/>
    </location>
</feature>
<dbReference type="PRINTS" id="PR00727">
    <property type="entry name" value="LEADERPTASE"/>
</dbReference>
<dbReference type="EMBL" id="PDSK01000041">
    <property type="protein sequence ID" value="PIE35520.1"/>
    <property type="molecule type" value="Genomic_DNA"/>
</dbReference>
<keyword evidence="4 6" id="KW-0378">Hydrolase</keyword>
<dbReference type="PROSITE" id="PS00761">
    <property type="entry name" value="SPASE_I_3"/>
    <property type="match status" value="1"/>
</dbReference>
<comment type="subcellular location">
    <subcellularLocation>
        <location evidence="6">Membrane</location>
        <topology evidence="6">Single-pass type II membrane protein</topology>
    </subcellularLocation>
</comment>
<dbReference type="GO" id="GO:0009003">
    <property type="term" value="F:signal peptidase activity"/>
    <property type="evidence" value="ECO:0007669"/>
    <property type="project" value="UniProtKB-EC"/>
</dbReference>
<sequence>MGYTTEKHTTENQKTEQQISTARYKAILFDWGKTIVLSIVIALVIRVTIVGAYFVPTGSMKPTIGIGDRLIGCKFLYWFTEPSVGDIVVFEPPEAAHTDVPRFVKRVVAVEGDLIEVKNGALYVNGERRDEPYASSPFYRLLPIDVPKDHLFVLGDNRNNSADGHIWGFLPKNNVEAKIVFRFWPLTRLGTLD</sequence>
<evidence type="ECO:0000313" key="8">
    <source>
        <dbReference type="EMBL" id="PIE35520.1"/>
    </source>
</evidence>
<dbReference type="SUPFAM" id="SSF51306">
    <property type="entry name" value="LexA/Signal peptidase"/>
    <property type="match status" value="1"/>
</dbReference>
<dbReference type="GO" id="GO:0004252">
    <property type="term" value="F:serine-type endopeptidase activity"/>
    <property type="evidence" value="ECO:0007669"/>
    <property type="project" value="InterPro"/>
</dbReference>
<dbReference type="Proteomes" id="UP000230821">
    <property type="component" value="Unassembled WGS sequence"/>
</dbReference>
<feature type="domain" description="Peptidase S26" evidence="7">
    <location>
        <begin position="29"/>
        <end position="184"/>
    </location>
</feature>
<evidence type="ECO:0000256" key="4">
    <source>
        <dbReference type="ARBA" id="ARBA00022801"/>
    </source>
</evidence>
<feature type="transmembrane region" description="Helical" evidence="6">
    <location>
        <begin position="35"/>
        <end position="55"/>
    </location>
</feature>
<reference evidence="8 9" key="1">
    <citation type="submission" date="2017-10" db="EMBL/GenBank/DDBJ databases">
        <title>Novel microbial diversity and functional potential in the marine mammal oral microbiome.</title>
        <authorList>
            <person name="Dudek N.K."/>
            <person name="Sun C.L."/>
            <person name="Burstein D."/>
            <person name="Kantor R.S."/>
            <person name="Aliaga Goltsman D.S."/>
            <person name="Bik E.M."/>
            <person name="Thomas B.C."/>
            <person name="Banfield J.F."/>
            <person name="Relman D.A."/>
        </authorList>
    </citation>
    <scope>NUCLEOTIDE SEQUENCE [LARGE SCALE GENOMIC DNA]</scope>
    <source>
        <strain evidence="8">DOLJORAL78_47_16</strain>
    </source>
</reference>
<dbReference type="GO" id="GO:0006465">
    <property type="term" value="P:signal peptide processing"/>
    <property type="evidence" value="ECO:0007669"/>
    <property type="project" value="InterPro"/>
</dbReference>
<organism evidence="8 9">
    <name type="scientific">candidate division KSB3 bacterium</name>
    <dbReference type="NCBI Taxonomy" id="2044937"/>
    <lineage>
        <taxon>Bacteria</taxon>
        <taxon>candidate division KSB3</taxon>
    </lineage>
</organism>
<dbReference type="InterPro" id="IPR019533">
    <property type="entry name" value="Peptidase_S26"/>
</dbReference>